<keyword evidence="3" id="KW-1185">Reference proteome</keyword>
<organism evidence="2 3">
    <name type="scientific">Skermanella cutis</name>
    <dbReference type="NCBI Taxonomy" id="2775420"/>
    <lineage>
        <taxon>Bacteria</taxon>
        <taxon>Pseudomonadati</taxon>
        <taxon>Pseudomonadota</taxon>
        <taxon>Alphaproteobacteria</taxon>
        <taxon>Rhodospirillales</taxon>
        <taxon>Azospirillaceae</taxon>
        <taxon>Skermanella</taxon>
    </lineage>
</organism>
<dbReference type="EMBL" id="CP067420">
    <property type="protein sequence ID" value="QQP91490.1"/>
    <property type="molecule type" value="Genomic_DNA"/>
</dbReference>
<evidence type="ECO:0000256" key="1">
    <source>
        <dbReference type="SAM" id="MobiDB-lite"/>
    </source>
</evidence>
<evidence type="ECO:0000313" key="3">
    <source>
        <dbReference type="Proteomes" id="UP000595197"/>
    </source>
</evidence>
<reference evidence="2" key="1">
    <citation type="submission" date="2021-02" db="EMBL/GenBank/DDBJ databases">
        <title>Skermanella TT6 skin isolate.</title>
        <authorList>
            <person name="Lee K."/>
            <person name="Ganzorig M."/>
        </authorList>
    </citation>
    <scope>NUCLEOTIDE SEQUENCE</scope>
    <source>
        <strain evidence="2">TT6</strain>
    </source>
</reference>
<dbReference type="Proteomes" id="UP000595197">
    <property type="component" value="Chromosome"/>
</dbReference>
<protein>
    <submittedName>
        <fullName evidence="2">Uncharacterized protein</fullName>
    </submittedName>
</protein>
<proteinExistence type="predicted"/>
<accession>A0ABX7BCM2</accession>
<feature type="region of interest" description="Disordered" evidence="1">
    <location>
        <begin position="106"/>
        <end position="138"/>
    </location>
</feature>
<dbReference type="RefSeq" id="WP_201079462.1">
    <property type="nucleotide sequence ID" value="NZ_CP067420.1"/>
</dbReference>
<evidence type="ECO:0000313" key="2">
    <source>
        <dbReference type="EMBL" id="QQP91490.1"/>
    </source>
</evidence>
<sequence length="227" mass="24570">MIRDRQKTDGGLPIRLLTTLQAAVLCLLIDPASVKAEQTETHICTLTDQTRRMDRVFEPGGAPCSVRYYRNAEPPQTLWEARETGQVCIDAIARMKRDFEASGYTCTGATDDREEAPAVAPRSGQSGPPEQPAQAGGQSAPVQDLCYAVSYRACAPGQGDCRTQPASICLQPDNRWLLTDGIPAGLDPASRFLPGDPGKCYRVYRNGEALPLCTENAGSPTAVWSLR</sequence>
<gene>
    <name evidence="2" type="ORF">IGS68_09910</name>
</gene>
<name>A0ABX7BCM2_9PROT</name>